<organism evidence="1">
    <name type="scientific">Curvibacter symbiont subsp. Hydra magnipapillata</name>
    <dbReference type="NCBI Taxonomy" id="667019"/>
    <lineage>
        <taxon>Bacteria</taxon>
        <taxon>Pseudomonadati</taxon>
        <taxon>Pseudomonadota</taxon>
        <taxon>Betaproteobacteria</taxon>
        <taxon>Burkholderiales</taxon>
        <taxon>Comamonadaceae</taxon>
        <taxon>Curvibacter</taxon>
    </lineage>
</organism>
<gene>
    <name evidence="1" type="ORF">Csp_A06560</name>
</gene>
<dbReference type="AlphaFoldDB" id="C9Y955"/>
<reference evidence="1" key="1">
    <citation type="journal article" date="2010" name="Nature">
        <title>The dynamic genome of Hydra.</title>
        <authorList>
            <person name="Chapman J.A."/>
            <person name="Kirkness E.F."/>
            <person name="Simakov O."/>
            <person name="Hampson S.E."/>
            <person name="Mitros T."/>
            <person name="Weinmaier T."/>
            <person name="Rattei T."/>
            <person name="Balasubramanian P.G."/>
            <person name="Borman J."/>
            <person name="Busam D."/>
            <person name="Disbennett K."/>
            <person name="Pfannkoch C."/>
            <person name="Sumin N."/>
            <person name="Sutton G."/>
            <person name="Viswanathan L."/>
            <person name="Walenz B."/>
            <person name="Goodstein D.M."/>
            <person name="Hellsten U."/>
            <person name="Kawashima T."/>
            <person name="Prochnik S.E."/>
            <person name="Putnam N.H."/>
            <person name="Shu S."/>
            <person name="Blumberg B."/>
            <person name="Dana C.E."/>
            <person name="Gee L."/>
            <person name="Kibler D.F."/>
            <person name="Law L."/>
            <person name="Lindgens D."/>
            <person name="Martinez D.E."/>
            <person name="Peng J."/>
            <person name="Wigge P.A."/>
            <person name="Bertulat B."/>
            <person name="Guder C."/>
            <person name="Nakamura Y."/>
            <person name="Ozbek S."/>
            <person name="Watanabe H."/>
            <person name="Khalturin K."/>
            <person name="Hemmrich G."/>
            <person name="Franke A."/>
            <person name="Augustin R."/>
            <person name="Fraune S."/>
            <person name="Hayakawa E."/>
            <person name="Hayakawa S."/>
            <person name="Hirose M."/>
            <person name="Hwang J."/>
            <person name="Ikeo K."/>
            <person name="Nishimiya-Fujisawa C."/>
            <person name="Ogura A."/>
            <person name="Takahashi T."/>
            <person name="Steinmetz P.R."/>
            <person name="Zhang X."/>
            <person name="Aufschnaiter R."/>
            <person name="Eder M.K."/>
            <person name="Gorny A.K."/>
            <person name="Salvenmoser W."/>
            <person name="Heimberg A.M."/>
            <person name="Wheeler B.M."/>
            <person name="Peterson K.J."/>
            <person name="Boettger A."/>
            <person name="Tischler P."/>
            <person name="Wolf A."/>
            <person name="Gojobori T."/>
            <person name="Remington K.A."/>
            <person name="Strausberg R.L."/>
            <person name="Venter J."/>
            <person name="Technau U."/>
            <person name="Hobmayer B."/>
            <person name="Bosch T.C."/>
            <person name="Holstein T.W."/>
            <person name="Fujisawa T."/>
            <person name="Bode H.R."/>
            <person name="David C.N."/>
            <person name="Rokhsar D.S."/>
            <person name="Steele R.E."/>
        </authorList>
    </citation>
    <scope>NUCLEOTIDE SEQUENCE</scope>
</reference>
<dbReference type="EMBL" id="FN543104">
    <property type="protein sequence ID" value="CBA28297.1"/>
    <property type="molecule type" value="Genomic_DNA"/>
</dbReference>
<proteinExistence type="predicted"/>
<protein>
    <submittedName>
        <fullName evidence="1">Uncharacterized protein</fullName>
    </submittedName>
</protein>
<evidence type="ECO:0000313" key="1">
    <source>
        <dbReference type="EMBL" id="CBA28297.1"/>
    </source>
</evidence>
<name>C9Y955_CURXX</name>
<sequence>MTKSEILTTLLQIRQSLYLREDCLIERKDELDKGLMLKVEHLILRLQIDLRIKAM</sequence>
<accession>C9Y955</accession>